<dbReference type="EMBL" id="JAPQKH010000004">
    <property type="protein sequence ID" value="KAJ5100335.1"/>
    <property type="molecule type" value="Genomic_DNA"/>
</dbReference>
<dbReference type="Proteomes" id="UP001149165">
    <property type="component" value="Unassembled WGS sequence"/>
</dbReference>
<evidence type="ECO:0000259" key="2">
    <source>
        <dbReference type="Pfam" id="PF07859"/>
    </source>
</evidence>
<dbReference type="OrthoDB" id="19653at2759"/>
<keyword evidence="1" id="KW-0378">Hydrolase</keyword>
<dbReference type="GO" id="GO:0016787">
    <property type="term" value="F:hydrolase activity"/>
    <property type="evidence" value="ECO:0007669"/>
    <property type="project" value="UniProtKB-KW"/>
</dbReference>
<dbReference type="Gene3D" id="3.40.50.1820">
    <property type="entry name" value="alpha/beta hydrolase"/>
    <property type="match status" value="1"/>
</dbReference>
<dbReference type="InterPro" id="IPR029058">
    <property type="entry name" value="AB_hydrolase_fold"/>
</dbReference>
<evidence type="ECO:0000313" key="4">
    <source>
        <dbReference type="Proteomes" id="UP001149165"/>
    </source>
</evidence>
<evidence type="ECO:0000256" key="1">
    <source>
        <dbReference type="ARBA" id="ARBA00022801"/>
    </source>
</evidence>
<dbReference type="SUPFAM" id="SSF53474">
    <property type="entry name" value="alpha/beta-Hydrolases"/>
    <property type="match status" value="1"/>
</dbReference>
<dbReference type="GO" id="GO:0017000">
    <property type="term" value="P:antibiotic biosynthetic process"/>
    <property type="evidence" value="ECO:0007669"/>
    <property type="project" value="UniProtKB-ARBA"/>
</dbReference>
<dbReference type="InterPro" id="IPR013094">
    <property type="entry name" value="AB_hydrolase_3"/>
</dbReference>
<dbReference type="InterPro" id="IPR050300">
    <property type="entry name" value="GDXG_lipolytic_enzyme"/>
</dbReference>
<gene>
    <name evidence="3" type="ORF">N7456_006387</name>
</gene>
<feature type="domain" description="Alpha/beta hydrolase fold-3" evidence="2">
    <location>
        <begin position="56"/>
        <end position="182"/>
    </location>
</feature>
<dbReference type="Pfam" id="PF07859">
    <property type="entry name" value="Abhydrolase_3"/>
    <property type="match status" value="1"/>
</dbReference>
<name>A0A9W9KBM1_9EURO</name>
<reference evidence="3" key="2">
    <citation type="journal article" date="2023" name="IMA Fungus">
        <title>Comparative genomic study of the Penicillium genus elucidates a diverse pangenome and 15 lateral gene transfer events.</title>
        <authorList>
            <person name="Petersen C."/>
            <person name="Sorensen T."/>
            <person name="Nielsen M.R."/>
            <person name="Sondergaard T.E."/>
            <person name="Sorensen J.L."/>
            <person name="Fitzpatrick D.A."/>
            <person name="Frisvad J.C."/>
            <person name="Nielsen K.L."/>
        </authorList>
    </citation>
    <scope>NUCLEOTIDE SEQUENCE</scope>
    <source>
        <strain evidence="3">IBT 30069</strain>
    </source>
</reference>
<reference evidence="3" key="1">
    <citation type="submission" date="2022-11" db="EMBL/GenBank/DDBJ databases">
        <authorList>
            <person name="Petersen C."/>
        </authorList>
    </citation>
    <scope>NUCLEOTIDE SEQUENCE</scope>
    <source>
        <strain evidence="3">IBT 30069</strain>
    </source>
</reference>
<proteinExistence type="predicted"/>
<dbReference type="GO" id="GO:0072330">
    <property type="term" value="P:monocarboxylic acid biosynthetic process"/>
    <property type="evidence" value="ECO:0007669"/>
    <property type="project" value="UniProtKB-ARBA"/>
</dbReference>
<keyword evidence="4" id="KW-1185">Reference proteome</keyword>
<organism evidence="3 4">
    <name type="scientific">Penicillium angulare</name>
    <dbReference type="NCBI Taxonomy" id="116970"/>
    <lineage>
        <taxon>Eukaryota</taxon>
        <taxon>Fungi</taxon>
        <taxon>Dikarya</taxon>
        <taxon>Ascomycota</taxon>
        <taxon>Pezizomycotina</taxon>
        <taxon>Eurotiomycetes</taxon>
        <taxon>Eurotiomycetidae</taxon>
        <taxon>Eurotiales</taxon>
        <taxon>Aspergillaceae</taxon>
        <taxon>Penicillium</taxon>
    </lineage>
</organism>
<comment type="caution">
    <text evidence="3">The sequence shown here is derived from an EMBL/GenBank/DDBJ whole genome shotgun (WGS) entry which is preliminary data.</text>
</comment>
<sequence>MTGPREIHDLAKYKDFHIHHVTYKVISGHPLDLSILIPKSLVRNGKLSEKSPLITEFHGGFLVGGHRIFSPWFSDWLVELTLSKNAIVVTPDYRLLPEANGHDILSDLASFWEWLPKNLESKLAEYYPENNIRPDFDRILATGSSAGGWMVSQSIFLHPEINIKAAIMSYPMIDLRDRYWSENYQKPIFGLPNIPFTIVEEHLKNSPPNSIVTVDGDIEEISELKRLPLAISMVQNGKYIDFLGRETELYPFENLVKAERVPPFVWVFHGKQDSAVPISGSEKFVAELRRCRPDVLVRFDAKDGDHGFEADDEVTITEGWVKEGVDQLLEYW</sequence>
<dbReference type="PANTHER" id="PTHR48081:SF3">
    <property type="entry name" value="ALPHA_BETA HYDROLASE FOLD-3 DOMAIN-CONTAINING PROTEIN"/>
    <property type="match status" value="1"/>
</dbReference>
<evidence type="ECO:0000313" key="3">
    <source>
        <dbReference type="EMBL" id="KAJ5100335.1"/>
    </source>
</evidence>
<dbReference type="PANTHER" id="PTHR48081">
    <property type="entry name" value="AB HYDROLASE SUPERFAMILY PROTEIN C4A8.06C"/>
    <property type="match status" value="1"/>
</dbReference>
<accession>A0A9W9KBM1</accession>
<dbReference type="AlphaFoldDB" id="A0A9W9KBM1"/>
<protein>
    <recommendedName>
        <fullName evidence="2">Alpha/beta hydrolase fold-3 domain-containing protein</fullName>
    </recommendedName>
</protein>